<keyword evidence="1" id="KW-0812">Transmembrane</keyword>
<dbReference type="AlphaFoldDB" id="A0A2M7QBB9"/>
<name>A0A2M7QBB9_9BACT</name>
<feature type="transmembrane region" description="Helical" evidence="1">
    <location>
        <begin position="152"/>
        <end position="171"/>
    </location>
</feature>
<dbReference type="Pfam" id="PF26314">
    <property type="entry name" value="MptA_B_family"/>
    <property type="match status" value="1"/>
</dbReference>
<feature type="transmembrane region" description="Helical" evidence="1">
    <location>
        <begin position="121"/>
        <end position="143"/>
    </location>
</feature>
<accession>A0A2M7QBB9</accession>
<comment type="caution">
    <text evidence="2">The sequence shown here is derived from an EMBL/GenBank/DDBJ whole genome shotgun (WGS) entry which is preliminary data.</text>
</comment>
<gene>
    <name evidence="2" type="ORF">COY90_05370</name>
</gene>
<reference evidence="3" key="1">
    <citation type="submission" date="2017-09" db="EMBL/GenBank/DDBJ databases">
        <title>Depth-based differentiation of microbial function through sediment-hosted aquifers and enrichment of novel symbionts in the deep terrestrial subsurface.</title>
        <authorList>
            <person name="Probst A.J."/>
            <person name="Ladd B."/>
            <person name="Jarett J.K."/>
            <person name="Geller-Mcgrath D.E."/>
            <person name="Sieber C.M.K."/>
            <person name="Emerson J.B."/>
            <person name="Anantharaman K."/>
            <person name="Thomas B.C."/>
            <person name="Malmstrom R."/>
            <person name="Stieglmeier M."/>
            <person name="Klingl A."/>
            <person name="Woyke T."/>
            <person name="Ryan C.M."/>
            <person name="Banfield J.F."/>
        </authorList>
    </citation>
    <scope>NUCLEOTIDE SEQUENCE [LARGE SCALE GENOMIC DNA]</scope>
</reference>
<evidence type="ECO:0000256" key="1">
    <source>
        <dbReference type="SAM" id="Phobius"/>
    </source>
</evidence>
<evidence type="ECO:0000313" key="2">
    <source>
        <dbReference type="EMBL" id="PIY68529.1"/>
    </source>
</evidence>
<feature type="transmembrane region" description="Helical" evidence="1">
    <location>
        <begin position="56"/>
        <end position="75"/>
    </location>
</feature>
<organism evidence="2 3">
    <name type="scientific">Candidatus Roizmanbacteria bacterium CG_4_10_14_0_8_um_filter_39_9</name>
    <dbReference type="NCBI Taxonomy" id="1974829"/>
    <lineage>
        <taxon>Bacteria</taxon>
        <taxon>Candidatus Roizmaniibacteriota</taxon>
    </lineage>
</organism>
<evidence type="ECO:0000313" key="3">
    <source>
        <dbReference type="Proteomes" id="UP000230108"/>
    </source>
</evidence>
<dbReference type="EMBL" id="PFLF01000114">
    <property type="protein sequence ID" value="PIY68529.1"/>
    <property type="molecule type" value="Genomic_DNA"/>
</dbReference>
<proteinExistence type="predicted"/>
<feature type="transmembrane region" description="Helical" evidence="1">
    <location>
        <begin position="201"/>
        <end position="232"/>
    </location>
</feature>
<keyword evidence="1" id="KW-0472">Membrane</keyword>
<keyword evidence="1" id="KW-1133">Transmembrane helix</keyword>
<evidence type="ECO:0008006" key="4">
    <source>
        <dbReference type="Google" id="ProtNLM"/>
    </source>
</evidence>
<protein>
    <recommendedName>
        <fullName evidence="4">DUF2029 domain-containing protein</fullName>
    </recommendedName>
</protein>
<feature type="transmembrane region" description="Helical" evidence="1">
    <location>
        <begin position="252"/>
        <end position="269"/>
    </location>
</feature>
<feature type="transmembrane region" description="Helical" evidence="1">
    <location>
        <begin position="82"/>
        <end position="101"/>
    </location>
</feature>
<dbReference type="Proteomes" id="UP000230108">
    <property type="component" value="Unassembled WGS sequence"/>
</dbReference>
<feature type="transmembrane region" description="Helical" evidence="1">
    <location>
        <begin position="177"/>
        <end position="194"/>
    </location>
</feature>
<feature type="non-terminal residue" evidence="2">
    <location>
        <position position="1"/>
    </location>
</feature>
<sequence>VGLLSVFSYPFLSHDFFNYMFDAKIFTYYHQNPYLQKALDFPADKWTRFMHWTHRTYPYGPAFLLLSFIPAFLGMGKFTFSFILFKGLFIASYIISVWLLSKLDRKWAIMFATNPLIIMEGLVSSHNDMIGLTLAVAGIYFLFKKKNRWGRILLLSSFGIKYINLPALGIIIKEKKVILISFIIQLLLLGYLSFKMEIQPWYFLALFAYLPFYPDLINKLQVFFFGLLISYYPYIRFGGWDTAEKVNMKHQIILFFFVLNLLYLGFDFIRHTYKVNSRKRQLHS</sequence>